<dbReference type="Pfam" id="PF13460">
    <property type="entry name" value="NAD_binding_10"/>
    <property type="match status" value="1"/>
</dbReference>
<dbReference type="AlphaFoldDB" id="A0A2W0H7T3"/>
<dbReference type="InterPro" id="IPR036291">
    <property type="entry name" value="NAD(P)-bd_dom_sf"/>
</dbReference>
<reference evidence="2 3" key="1">
    <citation type="submission" date="2017-10" db="EMBL/GenBank/DDBJ databases">
        <title>Bacillus sp. nov., a halophilic bacterium isolated from a Yangshapao Lake.</title>
        <authorList>
            <person name="Wang H."/>
        </authorList>
    </citation>
    <scope>NUCLEOTIDE SEQUENCE [LARGE SCALE GENOMIC DNA]</scope>
    <source>
        <strain evidence="2 3">YSP-3</strain>
    </source>
</reference>
<dbReference type="OrthoDB" id="9798632at2"/>
<evidence type="ECO:0000259" key="1">
    <source>
        <dbReference type="Pfam" id="PF13460"/>
    </source>
</evidence>
<evidence type="ECO:0000313" key="2">
    <source>
        <dbReference type="EMBL" id="PYZ96150.1"/>
    </source>
</evidence>
<proteinExistence type="predicted"/>
<dbReference type="EMBL" id="PDOF01000003">
    <property type="protein sequence ID" value="PYZ96150.1"/>
    <property type="molecule type" value="Genomic_DNA"/>
</dbReference>
<dbReference type="SUPFAM" id="SSF51735">
    <property type="entry name" value="NAD(P)-binding Rossmann-fold domains"/>
    <property type="match status" value="1"/>
</dbReference>
<comment type="caution">
    <text evidence="2">The sequence shown here is derived from an EMBL/GenBank/DDBJ whole genome shotgun (WGS) entry which is preliminary data.</text>
</comment>
<dbReference type="InterPro" id="IPR016040">
    <property type="entry name" value="NAD(P)-bd_dom"/>
</dbReference>
<sequence length="236" mass="26064">MLSVKTALVAGATGLVGQALVRELLSRNTYSRIILPSRRETPFRNEPSVEEVILSYEDLEEETLSADDIFICLGTTIKKAGSKQAFEKVDYHFPLAIAMQARRNGASQLAVISAIGADKDSAFFYSRVKGNLEEALVMIGYPSLHILRPSLLTGPRSEFRFGEKAAEWITRPMGFAMIGPLEKYRPVHAEDVAAAMHAVCQEDSSGVHIYQSDQINHLAQVVKEKTALLNQKQKGE</sequence>
<name>A0A2W0H7T3_9BACI</name>
<evidence type="ECO:0000313" key="3">
    <source>
        <dbReference type="Proteomes" id="UP000248066"/>
    </source>
</evidence>
<dbReference type="Proteomes" id="UP000248066">
    <property type="component" value="Unassembled WGS sequence"/>
</dbReference>
<organism evidence="2 3">
    <name type="scientific">Alteribacter lacisalsi</name>
    <dbReference type="NCBI Taxonomy" id="2045244"/>
    <lineage>
        <taxon>Bacteria</taxon>
        <taxon>Bacillati</taxon>
        <taxon>Bacillota</taxon>
        <taxon>Bacilli</taxon>
        <taxon>Bacillales</taxon>
        <taxon>Bacillaceae</taxon>
        <taxon>Alteribacter</taxon>
    </lineage>
</organism>
<accession>A0A2W0H7T3</accession>
<keyword evidence="3" id="KW-1185">Reference proteome</keyword>
<feature type="domain" description="NAD(P)-binding" evidence="1">
    <location>
        <begin position="11"/>
        <end position="125"/>
    </location>
</feature>
<dbReference type="PANTHER" id="PTHR14097:SF7">
    <property type="entry name" value="OXIDOREDUCTASE HTATIP2"/>
    <property type="match status" value="1"/>
</dbReference>
<gene>
    <name evidence="2" type="ORF">CR205_17450</name>
</gene>
<protein>
    <recommendedName>
        <fullName evidence="1">NAD(P)-binding domain-containing protein</fullName>
    </recommendedName>
</protein>
<dbReference type="PANTHER" id="PTHR14097">
    <property type="entry name" value="OXIDOREDUCTASE HTATIP2"/>
    <property type="match status" value="1"/>
</dbReference>
<dbReference type="Gene3D" id="3.40.50.720">
    <property type="entry name" value="NAD(P)-binding Rossmann-like Domain"/>
    <property type="match status" value="1"/>
</dbReference>